<comment type="caution">
    <text evidence="1">The sequence shown here is derived from an EMBL/GenBank/DDBJ whole genome shotgun (WGS) entry which is preliminary data.</text>
</comment>
<evidence type="ECO:0000313" key="2">
    <source>
        <dbReference type="Proteomes" id="UP000226592"/>
    </source>
</evidence>
<accession>A0A2D6M1J3</accession>
<dbReference type="Proteomes" id="UP000226592">
    <property type="component" value="Unassembled WGS sequence"/>
</dbReference>
<protein>
    <submittedName>
        <fullName evidence="1">Uncharacterized protein</fullName>
    </submittedName>
</protein>
<sequence>MSYIRPGHENRFVAGTSKDYVFPALNGKGEEYIEDYGKLSKKGLCEILCGVISIHYTRQAEKEYFMRQLADKLNVRLRKGQNVRFT</sequence>
<evidence type="ECO:0000313" key="1">
    <source>
        <dbReference type="EMBL" id="MAG22294.1"/>
    </source>
</evidence>
<gene>
    <name evidence="1" type="ORF">CL943_03250</name>
</gene>
<dbReference type="EMBL" id="NZBU01000009">
    <property type="protein sequence ID" value="MAG22294.1"/>
    <property type="molecule type" value="Genomic_DNA"/>
</dbReference>
<dbReference type="AlphaFoldDB" id="A0A2D6M1J3"/>
<proteinExistence type="predicted"/>
<name>A0A2D6M1J3_9ARCH</name>
<organism evidence="1 2">
    <name type="scientific">Candidatus Iainarchaeum sp</name>
    <dbReference type="NCBI Taxonomy" id="3101447"/>
    <lineage>
        <taxon>Archaea</taxon>
        <taxon>Candidatus Iainarchaeota</taxon>
        <taxon>Candidatus Iainarchaeia</taxon>
        <taxon>Candidatus Iainarchaeales</taxon>
        <taxon>Candidatus Iainarchaeaceae</taxon>
        <taxon>Candidatus Iainarchaeum</taxon>
    </lineage>
</organism>
<reference evidence="2" key="1">
    <citation type="submission" date="2017-09" db="EMBL/GenBank/DDBJ databases">
        <title>The Reconstruction of 2,631 Draft Metagenome-Assembled Genomes from the Global Oceans.</title>
        <authorList>
            <person name="Tully B.J."/>
            <person name="Graham E.D."/>
            <person name="Heidelberg J.F."/>
        </authorList>
    </citation>
    <scope>NUCLEOTIDE SEQUENCE [LARGE SCALE GENOMIC DNA]</scope>
</reference>